<dbReference type="AlphaFoldDB" id="A0A0G8CEL1"/>
<dbReference type="EMBL" id="LCYN01000009">
    <property type="protein sequence ID" value="KKZ97481.1"/>
    <property type="molecule type" value="Genomic_DNA"/>
</dbReference>
<feature type="domain" description="HNH nuclease" evidence="1">
    <location>
        <begin position="258"/>
        <end position="338"/>
    </location>
</feature>
<evidence type="ECO:0000313" key="3">
    <source>
        <dbReference type="Proteomes" id="UP000035350"/>
    </source>
</evidence>
<dbReference type="Proteomes" id="UP000035350">
    <property type="component" value="Unassembled WGS sequence"/>
</dbReference>
<protein>
    <recommendedName>
        <fullName evidence="1">HNH nuclease domain-containing protein</fullName>
    </recommendedName>
</protein>
<organism evidence="2 3">
    <name type="scientific">Bacillus wiedmannii</name>
    <dbReference type="NCBI Taxonomy" id="1890302"/>
    <lineage>
        <taxon>Bacteria</taxon>
        <taxon>Bacillati</taxon>
        <taxon>Bacillota</taxon>
        <taxon>Bacilli</taxon>
        <taxon>Bacillales</taxon>
        <taxon>Bacillaceae</taxon>
        <taxon>Bacillus</taxon>
        <taxon>Bacillus cereus group</taxon>
    </lineage>
</organism>
<sequence length="377" mass="44000">MTEQVCINPFCEKKFRPQRKQLFCSMKCSIAVKTFNEKRECIICQKVFIVMTSKQKNKKYCSSECAKKSSKEQRLLEERKGICQNNNCKNEFTKKRIDSKYCSRKCSDDTNKRNRRIEDIALSKENLFRLYIIEEYGTPTIAKLLGYSKKTILRRLEEYGIERRKGYDFPELNEIFLLENYIEKRLSTRGCATIIGCSNKLVGKRLKLYKISVRDRIADFSLEERKDKYGKKGPNHNLWKGGLTEAATLVRNRTNYLIKERLKLDNYCCMICSSRQGTKHVHHIIPLSSILAQIRDEHPDLNIFSSDEEKFKFVEIASNDPRVLELDNLITLCPKCHADVHTNNKPNGVFKVTGKRQNRIAYTKDKSVSIKLSLNIF</sequence>
<reference evidence="3" key="2">
    <citation type="submission" date="2015-04" db="EMBL/GenBank/DDBJ databases">
        <title>Draft Genome Sequences of Eight Spore-Forming Food Isolates of Bacillus cereus Genome sequencing.</title>
        <authorList>
            <person name="Krawcyk A.O."/>
            <person name="de Jong A."/>
            <person name="Eijlander R.T."/>
            <person name="Berendsen E.M."/>
            <person name="Holsappel S."/>
            <person name="Wells-Bennik M."/>
            <person name="Kuipers O.P."/>
        </authorList>
    </citation>
    <scope>NUCLEOTIDE SEQUENCE [LARGE SCALE GENOMIC DNA]</scope>
    <source>
        <strain evidence="3">B4147</strain>
    </source>
</reference>
<accession>A0A0G8CEL1</accession>
<evidence type="ECO:0000259" key="1">
    <source>
        <dbReference type="SMART" id="SM00507"/>
    </source>
</evidence>
<dbReference type="SMART" id="SM00507">
    <property type="entry name" value="HNHc"/>
    <property type="match status" value="1"/>
</dbReference>
<dbReference type="CDD" id="cd00085">
    <property type="entry name" value="HNHc"/>
    <property type="match status" value="1"/>
</dbReference>
<dbReference type="PATRIC" id="fig|1396.433.peg.508"/>
<dbReference type="InterPro" id="IPR003615">
    <property type="entry name" value="HNH_nuc"/>
</dbReference>
<reference evidence="2 3" key="1">
    <citation type="journal article" date="2015" name="Genome Announc.">
        <title>Next-Generation Whole-Genome Sequencing of Eight Strains of Bacillus cereus, Isolated from Food.</title>
        <authorList>
            <person name="Krawczyk A.O."/>
            <person name="de Jong A."/>
            <person name="Eijlander R.T."/>
            <person name="Berendsen E.M."/>
            <person name="Holsappel S."/>
            <person name="Wells-Bennik M.H."/>
            <person name="Kuipers O.P."/>
        </authorList>
    </citation>
    <scope>NUCLEOTIDE SEQUENCE [LARGE SCALE GENOMIC DNA]</scope>
    <source>
        <strain evidence="2 3">B4147</strain>
    </source>
</reference>
<name>A0A0G8CEL1_9BACI</name>
<gene>
    <name evidence="2" type="ORF">B4147_3008</name>
</gene>
<proteinExistence type="predicted"/>
<evidence type="ECO:0000313" key="2">
    <source>
        <dbReference type="EMBL" id="KKZ97481.1"/>
    </source>
</evidence>
<comment type="caution">
    <text evidence="2">The sequence shown here is derived from an EMBL/GenBank/DDBJ whole genome shotgun (WGS) entry which is preliminary data.</text>
</comment>